<reference evidence="1 2" key="1">
    <citation type="submission" date="2016-10" db="EMBL/GenBank/DDBJ databases">
        <authorList>
            <person name="de Groot N.N."/>
        </authorList>
    </citation>
    <scope>NUCLEOTIDE SEQUENCE [LARGE SCALE GENOMIC DNA]</scope>
    <source>
        <strain evidence="1 2">DSM 28010</strain>
    </source>
</reference>
<evidence type="ECO:0000313" key="2">
    <source>
        <dbReference type="Proteomes" id="UP000199340"/>
    </source>
</evidence>
<accession>A0A1G8KZ81</accession>
<sequence length="288" mass="33214">MRHPSLKEFLNKGAKVLARGPVALIFAEDDTELDSTLRHHLSCGFKTVILLAPPDLRIAADVTDKVIRIDHDTLADNALTDAVNAMIEAAPGTWFYYCYNAEYLFYPFCETRTVGEMLSFHTEERRDAMLTYVIDLYAGDLYAHRNAVSLEDAHLDKSGYYALARPDPATKEPKERQLDFFGGLRWRYEEHIPAPRRKIDRIALFRAGPGLRLREDHTFSDEEYNTYACPWHHNLTAAICSFRTAKALKRNPGSTFDIETFRWHNSVPFEWHSRQLLDLGLMEPGQWF</sequence>
<keyword evidence="2" id="KW-1185">Reference proteome</keyword>
<dbReference type="Proteomes" id="UP000199340">
    <property type="component" value="Unassembled WGS sequence"/>
</dbReference>
<dbReference type="RefSeq" id="WP_090028065.1">
    <property type="nucleotide sequence ID" value="NZ_FNEB01000003.1"/>
</dbReference>
<proteinExistence type="predicted"/>
<dbReference type="Pfam" id="PF13704">
    <property type="entry name" value="Glyco_tranf_2_4"/>
    <property type="match status" value="1"/>
</dbReference>
<dbReference type="EMBL" id="FNEB01000003">
    <property type="protein sequence ID" value="SDI48712.1"/>
    <property type="molecule type" value="Genomic_DNA"/>
</dbReference>
<evidence type="ECO:0000313" key="1">
    <source>
        <dbReference type="EMBL" id="SDI48712.1"/>
    </source>
</evidence>
<evidence type="ECO:0008006" key="3">
    <source>
        <dbReference type="Google" id="ProtNLM"/>
    </source>
</evidence>
<protein>
    <recommendedName>
        <fullName evidence="3">Glycosyl transferase family 2</fullName>
    </recommendedName>
</protein>
<dbReference type="AlphaFoldDB" id="A0A1G8KZ81"/>
<organism evidence="1 2">
    <name type="scientific">Lutimaribacter saemankumensis</name>
    <dbReference type="NCBI Taxonomy" id="490829"/>
    <lineage>
        <taxon>Bacteria</taxon>
        <taxon>Pseudomonadati</taxon>
        <taxon>Pseudomonadota</taxon>
        <taxon>Alphaproteobacteria</taxon>
        <taxon>Rhodobacterales</taxon>
        <taxon>Roseobacteraceae</taxon>
        <taxon>Lutimaribacter</taxon>
    </lineage>
</organism>
<name>A0A1G8KZ81_9RHOB</name>
<dbReference type="OrthoDB" id="7820657at2"/>
<gene>
    <name evidence="1" type="ORF">SAMN05421850_103105</name>
</gene>
<dbReference type="STRING" id="490829.SAMN05421850_103105"/>